<dbReference type="STRING" id="100225.SAMN05421595_2771"/>
<sequence length="134" mass="13868">MSSTVFSVAATTLALSASLLATPPASASTPSMAPQAIEAATLASRPSNPLLEKCPSGHACLIDPSGNYNNFYKYGSYNLTDVHGDWIFCNNQTGGARVNLHFGLNGTGGVAKTIPAGECHMYGMTPVNSFTLAP</sequence>
<name>K6VT68_9MICO</name>
<feature type="chain" id="PRO_5003898139" evidence="1">
    <location>
        <begin position="28"/>
        <end position="134"/>
    </location>
</feature>
<evidence type="ECO:0000256" key="1">
    <source>
        <dbReference type="SAM" id="SignalP"/>
    </source>
</evidence>
<evidence type="ECO:0000313" key="2">
    <source>
        <dbReference type="EMBL" id="GAB78500.1"/>
    </source>
</evidence>
<organism evidence="2 3">
    <name type="scientific">Austwickia chelonae NBRC 105200</name>
    <dbReference type="NCBI Taxonomy" id="1184607"/>
    <lineage>
        <taxon>Bacteria</taxon>
        <taxon>Bacillati</taxon>
        <taxon>Actinomycetota</taxon>
        <taxon>Actinomycetes</taxon>
        <taxon>Micrococcales</taxon>
        <taxon>Dermatophilaceae</taxon>
        <taxon>Austwickia</taxon>
    </lineage>
</organism>
<dbReference type="OrthoDB" id="4325857at2"/>
<protein>
    <submittedName>
        <fullName evidence="2">Uncharacterized protein</fullName>
    </submittedName>
</protein>
<reference evidence="2 3" key="1">
    <citation type="submission" date="2012-08" db="EMBL/GenBank/DDBJ databases">
        <title>Whole genome shotgun sequence of Austwickia chelonae NBRC 105200.</title>
        <authorList>
            <person name="Yoshida I."/>
            <person name="Hosoyama A."/>
            <person name="Tsuchikane K."/>
            <person name="Katsumata H."/>
            <person name="Ando Y."/>
            <person name="Ohji S."/>
            <person name="Hamada M."/>
            <person name="Tamura T."/>
            <person name="Yamazoe A."/>
            <person name="Yamazaki S."/>
            <person name="Fujita N."/>
        </authorList>
    </citation>
    <scope>NUCLEOTIDE SEQUENCE [LARGE SCALE GENOMIC DNA]</scope>
    <source>
        <strain evidence="2 3">NBRC 105200</strain>
    </source>
</reference>
<proteinExistence type="predicted"/>
<dbReference type="AlphaFoldDB" id="K6VT68"/>
<evidence type="ECO:0000313" key="3">
    <source>
        <dbReference type="Proteomes" id="UP000008495"/>
    </source>
</evidence>
<dbReference type="Proteomes" id="UP000008495">
    <property type="component" value="Unassembled WGS sequence"/>
</dbReference>
<keyword evidence="1" id="KW-0732">Signal</keyword>
<dbReference type="eggNOG" id="ENOG502ZF7R">
    <property type="taxonomic scope" value="Bacteria"/>
</dbReference>
<accession>K6VT68</accession>
<comment type="caution">
    <text evidence="2">The sequence shown here is derived from an EMBL/GenBank/DDBJ whole genome shotgun (WGS) entry which is preliminary data.</text>
</comment>
<dbReference type="RefSeq" id="WP_006503255.1">
    <property type="nucleotide sequence ID" value="NZ_BAGZ01000009.1"/>
</dbReference>
<gene>
    <name evidence="2" type="ORF">AUCHE_09_01050</name>
</gene>
<keyword evidence="3" id="KW-1185">Reference proteome</keyword>
<dbReference type="EMBL" id="BAGZ01000009">
    <property type="protein sequence ID" value="GAB78500.1"/>
    <property type="molecule type" value="Genomic_DNA"/>
</dbReference>
<feature type="signal peptide" evidence="1">
    <location>
        <begin position="1"/>
        <end position="27"/>
    </location>
</feature>